<keyword evidence="2" id="KW-1185">Reference proteome</keyword>
<organism evidence="2 3">
    <name type="scientific">Phascolarctos cinereus</name>
    <name type="common">Koala</name>
    <dbReference type="NCBI Taxonomy" id="38626"/>
    <lineage>
        <taxon>Eukaryota</taxon>
        <taxon>Metazoa</taxon>
        <taxon>Chordata</taxon>
        <taxon>Craniata</taxon>
        <taxon>Vertebrata</taxon>
        <taxon>Euteleostomi</taxon>
        <taxon>Mammalia</taxon>
        <taxon>Metatheria</taxon>
        <taxon>Diprotodontia</taxon>
        <taxon>Phascolarctidae</taxon>
        <taxon>Phascolarctos</taxon>
    </lineage>
</organism>
<dbReference type="Proteomes" id="UP000515140">
    <property type="component" value="Unplaced"/>
</dbReference>
<dbReference type="AlphaFoldDB" id="A0A6P5KEQ7"/>
<dbReference type="RefSeq" id="XP_020844025.1">
    <property type="nucleotide sequence ID" value="XM_020988366.1"/>
</dbReference>
<feature type="compositionally biased region" description="Basic residues" evidence="1">
    <location>
        <begin position="11"/>
        <end position="31"/>
    </location>
</feature>
<dbReference type="KEGG" id="pcw:110209708"/>
<evidence type="ECO:0000313" key="2">
    <source>
        <dbReference type="Proteomes" id="UP000515140"/>
    </source>
</evidence>
<reference evidence="3" key="1">
    <citation type="submission" date="2025-08" db="UniProtKB">
        <authorList>
            <consortium name="RefSeq"/>
        </authorList>
    </citation>
    <scope>IDENTIFICATION</scope>
    <source>
        <tissue evidence="3">Spleen</tissue>
    </source>
</reference>
<evidence type="ECO:0000313" key="3">
    <source>
        <dbReference type="RefSeq" id="XP_020844025.1"/>
    </source>
</evidence>
<protein>
    <submittedName>
        <fullName evidence="3">Multiple C2 and transmembrane domain-containing protein 1-like</fullName>
    </submittedName>
</protein>
<name>A0A6P5KEQ7_PHACI</name>
<dbReference type="InParanoid" id="A0A6P5KEQ7"/>
<feature type="compositionally biased region" description="Gly residues" evidence="1">
    <location>
        <begin position="35"/>
        <end position="44"/>
    </location>
</feature>
<feature type="region of interest" description="Disordered" evidence="1">
    <location>
        <begin position="1"/>
        <end position="122"/>
    </location>
</feature>
<dbReference type="GeneID" id="110209708"/>
<proteinExistence type="predicted"/>
<feature type="region of interest" description="Disordered" evidence="1">
    <location>
        <begin position="136"/>
        <end position="156"/>
    </location>
</feature>
<sequence>MRMETDSHAWRQSRTHIQSRTHTLTHTHSRTRSGQGWGQGGGGRRQFSNSDGGGEERKEEACLTPPSPPPPGAGPSQRRDRQGPPHACRACPAPPTLPPSSRTWSRDSEDLRKRRATSPRGAAAAAEAEAAAAAAKRLSAQPQLRGRATRTRFRAETSSGVSVRLPSGFRDHWRCLVKVIGPSLRPTPPTNTPMGQAAVPILILHAVKVVWKEKEASSPFYR</sequence>
<evidence type="ECO:0000256" key="1">
    <source>
        <dbReference type="SAM" id="MobiDB-lite"/>
    </source>
</evidence>
<gene>
    <name evidence="3" type="primary">LOC110209708</name>
</gene>
<accession>A0A6P5KEQ7</accession>